<dbReference type="NCBIfam" id="TIGR03977">
    <property type="entry name" value="rSAM_pair_HxsC"/>
    <property type="match status" value="1"/>
</dbReference>
<feature type="domain" description="Radical SAM core" evidence="6">
    <location>
        <begin position="90"/>
        <end position="308"/>
    </location>
</feature>
<evidence type="ECO:0000256" key="5">
    <source>
        <dbReference type="ARBA" id="ARBA00023014"/>
    </source>
</evidence>
<evidence type="ECO:0000256" key="4">
    <source>
        <dbReference type="ARBA" id="ARBA00023004"/>
    </source>
</evidence>
<dbReference type="AlphaFoldDB" id="A0A5D3WJG1"/>
<dbReference type="OrthoDB" id="4501241at2"/>
<dbReference type="PANTHER" id="PTHR11228:SF7">
    <property type="entry name" value="PQQA PEPTIDE CYCLASE"/>
    <property type="match status" value="1"/>
</dbReference>
<keyword evidence="2" id="KW-0949">S-adenosyl-L-methionine</keyword>
<dbReference type="PROSITE" id="PS51918">
    <property type="entry name" value="RADICAL_SAM"/>
    <property type="match status" value="1"/>
</dbReference>
<dbReference type="InterPro" id="IPR050377">
    <property type="entry name" value="Radical_SAM_PqqE_MftC-like"/>
</dbReference>
<comment type="cofactor">
    <cofactor evidence="1">
        <name>[4Fe-4S] cluster</name>
        <dbReference type="ChEBI" id="CHEBI:49883"/>
    </cofactor>
</comment>
<dbReference type="Pfam" id="PF04055">
    <property type="entry name" value="Radical_SAM"/>
    <property type="match status" value="1"/>
</dbReference>
<sequence length="378" mass="41758">MKQSKGTPFGLARTVLARVTTTPKSFLSRRNYVFTGDEGAYGYAACLSSNKLGPGVKGVGNLPHEFLSLDLQDNDIVLISPAGEVSVVWEAGSRQNSLLLTEACDCRCLMCPQPPKKHDPALPKIARNILAMLTPEEVEGLCLTGGEPSLLRDEFVAILEMIRIRFKDRPTVLLTNGKNFSDFEYAKRCAIAAGGQVIFCVSLHADNDRDHDRIVGVKGSFAKTVKGITNLAKLRVPIEIRFVVNRVNAGQMGRFADFVYRNFPFVVHVAFMAMEIRGLADENIDTIWIDPFDYGEQMRHAANQLALRGVPVSIYNMPLCLLPRAGWDFARQSISRWKNSLVETCAPCAVKEQCAGVFATSSRQSAYLRPVLEKIDNG</sequence>
<organism evidence="7 8">
    <name type="scientific">Geothermobacter ehrlichii</name>
    <dbReference type="NCBI Taxonomy" id="213224"/>
    <lineage>
        <taxon>Bacteria</taxon>
        <taxon>Pseudomonadati</taxon>
        <taxon>Thermodesulfobacteriota</taxon>
        <taxon>Desulfuromonadia</taxon>
        <taxon>Desulfuromonadales</taxon>
        <taxon>Geothermobacteraceae</taxon>
        <taxon>Geothermobacter</taxon>
    </lineage>
</organism>
<dbReference type="SUPFAM" id="SSF102114">
    <property type="entry name" value="Radical SAM enzymes"/>
    <property type="match status" value="1"/>
</dbReference>
<dbReference type="InterPro" id="IPR024032">
    <property type="entry name" value="rSAM_paired_HxsC"/>
</dbReference>
<gene>
    <name evidence="7" type="ORF">EDC39_11212</name>
</gene>
<name>A0A5D3WJG1_9BACT</name>
<dbReference type="EMBL" id="VNIB01000012">
    <property type="protein sequence ID" value="TYO96724.1"/>
    <property type="molecule type" value="Genomic_DNA"/>
</dbReference>
<evidence type="ECO:0000313" key="7">
    <source>
        <dbReference type="EMBL" id="TYO96724.1"/>
    </source>
</evidence>
<evidence type="ECO:0000259" key="6">
    <source>
        <dbReference type="PROSITE" id="PS51918"/>
    </source>
</evidence>
<keyword evidence="5" id="KW-0411">Iron-sulfur</keyword>
<dbReference type="Gene3D" id="3.20.20.70">
    <property type="entry name" value="Aldolase class I"/>
    <property type="match status" value="1"/>
</dbReference>
<dbReference type="GO" id="GO:0051536">
    <property type="term" value="F:iron-sulfur cluster binding"/>
    <property type="evidence" value="ECO:0007669"/>
    <property type="project" value="UniProtKB-KW"/>
</dbReference>
<proteinExistence type="predicted"/>
<comment type="caution">
    <text evidence="7">The sequence shown here is derived from an EMBL/GenBank/DDBJ whole genome shotgun (WGS) entry which is preliminary data.</text>
</comment>
<dbReference type="InterPro" id="IPR013785">
    <property type="entry name" value="Aldolase_TIM"/>
</dbReference>
<dbReference type="CDD" id="cd01335">
    <property type="entry name" value="Radical_SAM"/>
    <property type="match status" value="1"/>
</dbReference>
<evidence type="ECO:0000256" key="2">
    <source>
        <dbReference type="ARBA" id="ARBA00022691"/>
    </source>
</evidence>
<evidence type="ECO:0000256" key="1">
    <source>
        <dbReference type="ARBA" id="ARBA00001966"/>
    </source>
</evidence>
<reference evidence="7 8" key="1">
    <citation type="submission" date="2019-07" db="EMBL/GenBank/DDBJ databases">
        <title>Genomic Encyclopedia of Type Strains, Phase IV (KMG-IV): sequencing the most valuable type-strain genomes for metagenomic binning, comparative biology and taxonomic classification.</title>
        <authorList>
            <person name="Goeker M."/>
        </authorList>
    </citation>
    <scope>NUCLEOTIDE SEQUENCE [LARGE SCALE GENOMIC DNA]</scope>
    <source>
        <strain evidence="7 8">SS015</strain>
    </source>
</reference>
<dbReference type="PANTHER" id="PTHR11228">
    <property type="entry name" value="RADICAL SAM DOMAIN PROTEIN"/>
    <property type="match status" value="1"/>
</dbReference>
<dbReference type="SFLD" id="SFLDG01103">
    <property type="entry name" value="Uncharacterised_Radical_SAM_Su"/>
    <property type="match status" value="1"/>
</dbReference>
<keyword evidence="4" id="KW-0408">Iron</keyword>
<keyword evidence="8" id="KW-1185">Reference proteome</keyword>
<dbReference type="RefSeq" id="WP_148896571.1">
    <property type="nucleotide sequence ID" value="NZ_VNIB01000012.1"/>
</dbReference>
<evidence type="ECO:0000313" key="8">
    <source>
        <dbReference type="Proteomes" id="UP000324159"/>
    </source>
</evidence>
<dbReference type="InterPro" id="IPR007197">
    <property type="entry name" value="rSAM"/>
</dbReference>
<accession>A0A5D3WJG1</accession>
<dbReference type="Proteomes" id="UP000324159">
    <property type="component" value="Unassembled WGS sequence"/>
</dbReference>
<dbReference type="SFLD" id="SFLDS00029">
    <property type="entry name" value="Radical_SAM"/>
    <property type="match status" value="1"/>
</dbReference>
<dbReference type="InterPro" id="IPR058240">
    <property type="entry name" value="rSAM_sf"/>
</dbReference>
<dbReference type="GO" id="GO:0003824">
    <property type="term" value="F:catalytic activity"/>
    <property type="evidence" value="ECO:0007669"/>
    <property type="project" value="InterPro"/>
</dbReference>
<protein>
    <submittedName>
        <fullName evidence="7">His-Xaa-Ser system radical SAM maturase HxsC</fullName>
    </submittedName>
</protein>
<dbReference type="GO" id="GO:0046872">
    <property type="term" value="F:metal ion binding"/>
    <property type="evidence" value="ECO:0007669"/>
    <property type="project" value="UniProtKB-KW"/>
</dbReference>
<keyword evidence="3" id="KW-0479">Metal-binding</keyword>
<evidence type="ECO:0000256" key="3">
    <source>
        <dbReference type="ARBA" id="ARBA00022723"/>
    </source>
</evidence>
<dbReference type="SFLD" id="SFLDG01067">
    <property type="entry name" value="SPASM/twitch_domain_containing"/>
    <property type="match status" value="1"/>
</dbReference>